<gene>
    <name evidence="1" type="ORF">SAMN02982917_4112</name>
</gene>
<evidence type="ECO:0000313" key="1">
    <source>
        <dbReference type="EMBL" id="SMF72228.1"/>
    </source>
</evidence>
<name>A0A1X7GN44_9PROT</name>
<accession>A0A1X7GN44</accession>
<dbReference type="EMBL" id="FXAK01000007">
    <property type="protein sequence ID" value="SMF72228.1"/>
    <property type="molecule type" value="Genomic_DNA"/>
</dbReference>
<dbReference type="AlphaFoldDB" id="A0A1X7GN44"/>
<dbReference type="Proteomes" id="UP000192936">
    <property type="component" value="Unassembled WGS sequence"/>
</dbReference>
<dbReference type="NCBIfam" id="NF047331">
    <property type="entry name" value="phage_HTJ"/>
    <property type="match status" value="1"/>
</dbReference>
<organism evidence="1 2">
    <name type="scientific">Azospirillum oryzae</name>
    <dbReference type="NCBI Taxonomy" id="286727"/>
    <lineage>
        <taxon>Bacteria</taxon>
        <taxon>Pseudomonadati</taxon>
        <taxon>Pseudomonadota</taxon>
        <taxon>Alphaproteobacteria</taxon>
        <taxon>Rhodospirillales</taxon>
        <taxon>Azospirillaceae</taxon>
        <taxon>Azospirillum</taxon>
    </lineage>
</organism>
<proteinExistence type="predicted"/>
<dbReference type="SUPFAM" id="SSF64210">
    <property type="entry name" value="Head-to-tail joining protein W, gpW"/>
    <property type="match status" value="1"/>
</dbReference>
<evidence type="ECO:0000313" key="2">
    <source>
        <dbReference type="Proteomes" id="UP000192936"/>
    </source>
</evidence>
<dbReference type="STRING" id="286727.SAMN02982917_4112"/>
<reference evidence="1 2" key="1">
    <citation type="submission" date="2017-04" db="EMBL/GenBank/DDBJ databases">
        <authorList>
            <person name="Afonso C.L."/>
            <person name="Miller P.J."/>
            <person name="Scott M.A."/>
            <person name="Spackman E."/>
            <person name="Goraichik I."/>
            <person name="Dimitrov K.M."/>
            <person name="Suarez D.L."/>
            <person name="Swayne D.E."/>
        </authorList>
    </citation>
    <scope>NUCLEOTIDE SEQUENCE [LARGE SCALE GENOMIC DNA]</scope>
    <source>
        <strain evidence="1 2">A2P</strain>
    </source>
</reference>
<dbReference type="InterPro" id="IPR004174">
    <property type="entry name" value="GpW"/>
</dbReference>
<protein>
    <submittedName>
        <fullName evidence="1">GpW protein</fullName>
    </submittedName>
</protein>
<dbReference type="GO" id="GO:0019058">
    <property type="term" value="P:viral life cycle"/>
    <property type="evidence" value="ECO:0007669"/>
    <property type="project" value="InterPro"/>
</dbReference>
<dbReference type="OrthoDB" id="7307097at2"/>
<sequence>MTDVTTLEAWLADARAAYHALQLGQQKVSVRFGDRVVEYAPANVAQLASYIASLERQINAAKGRRGPVVSPYVRMIG</sequence>
<dbReference type="InterPro" id="IPR036626">
    <property type="entry name" value="GpW_sf"/>
</dbReference>
<dbReference type="Pfam" id="PF02831">
    <property type="entry name" value="gpW"/>
    <property type="match status" value="1"/>
</dbReference>
<dbReference type="Gene3D" id="3.30.1580.10">
    <property type="entry name" value="Head-to-tail joining protein W"/>
    <property type="match status" value="1"/>
</dbReference>
<dbReference type="RefSeq" id="WP_085088945.1">
    <property type="nucleotide sequence ID" value="NZ_FXAK01000007.1"/>
</dbReference>